<dbReference type="GO" id="GO:0008270">
    <property type="term" value="F:zinc ion binding"/>
    <property type="evidence" value="ECO:0007669"/>
    <property type="project" value="UniProtKB-KW"/>
</dbReference>
<feature type="domain" description="UBA" evidence="6">
    <location>
        <begin position="90"/>
        <end position="130"/>
    </location>
</feature>
<dbReference type="SMART" id="SM00980">
    <property type="entry name" value="THAP"/>
    <property type="match status" value="1"/>
</dbReference>
<evidence type="ECO:0000256" key="1">
    <source>
        <dbReference type="ARBA" id="ARBA00022723"/>
    </source>
</evidence>
<organism evidence="8 9">
    <name type="scientific">Acyrthosiphon pisum</name>
    <name type="common">Pea aphid</name>
    <dbReference type="NCBI Taxonomy" id="7029"/>
    <lineage>
        <taxon>Eukaryota</taxon>
        <taxon>Metazoa</taxon>
        <taxon>Ecdysozoa</taxon>
        <taxon>Arthropoda</taxon>
        <taxon>Hexapoda</taxon>
        <taxon>Insecta</taxon>
        <taxon>Pterygota</taxon>
        <taxon>Neoptera</taxon>
        <taxon>Paraneoptera</taxon>
        <taxon>Hemiptera</taxon>
        <taxon>Sternorrhyncha</taxon>
        <taxon>Aphidomorpha</taxon>
        <taxon>Aphidoidea</taxon>
        <taxon>Aphididae</taxon>
        <taxon>Macrosiphini</taxon>
        <taxon>Acyrthosiphon</taxon>
    </lineage>
</organism>
<dbReference type="Gene3D" id="1.10.8.10">
    <property type="entry name" value="DNA helicase RuvA subunit, C-terminal domain"/>
    <property type="match status" value="1"/>
</dbReference>
<dbReference type="OrthoDB" id="6629330at2759"/>
<keyword evidence="1" id="KW-0479">Metal-binding</keyword>
<dbReference type="InterPro" id="IPR006612">
    <property type="entry name" value="THAP_Znf"/>
</dbReference>
<dbReference type="AlphaFoldDB" id="A0A8R1W4D3"/>
<feature type="domain" description="THAP-type" evidence="7">
    <location>
        <begin position="1"/>
        <end position="81"/>
    </location>
</feature>
<reference evidence="8" key="2">
    <citation type="submission" date="2022-06" db="UniProtKB">
        <authorList>
            <consortium name="EnsemblMetazoa"/>
        </authorList>
    </citation>
    <scope>IDENTIFICATION</scope>
</reference>
<evidence type="ECO:0000256" key="2">
    <source>
        <dbReference type="ARBA" id="ARBA00022771"/>
    </source>
</evidence>
<evidence type="ECO:0000256" key="4">
    <source>
        <dbReference type="ARBA" id="ARBA00023125"/>
    </source>
</evidence>
<dbReference type="SUPFAM" id="SSF46934">
    <property type="entry name" value="UBA-like"/>
    <property type="match status" value="1"/>
</dbReference>
<dbReference type="PROSITE" id="PS50030">
    <property type="entry name" value="UBA"/>
    <property type="match status" value="1"/>
</dbReference>
<dbReference type="SUPFAM" id="SSF57716">
    <property type="entry name" value="Glucocorticoid receptor-like (DNA-binding domain)"/>
    <property type="match status" value="1"/>
</dbReference>
<dbReference type="RefSeq" id="XP_003242177.1">
    <property type="nucleotide sequence ID" value="XM_003242129.3"/>
</dbReference>
<accession>A0A8R1W4D3</accession>
<dbReference type="Pfam" id="PF05485">
    <property type="entry name" value="THAP"/>
    <property type="match status" value="1"/>
</dbReference>
<evidence type="ECO:0000259" key="6">
    <source>
        <dbReference type="PROSITE" id="PS50030"/>
    </source>
</evidence>
<name>A0A8R1W4D3_ACYPI</name>
<dbReference type="Proteomes" id="UP000007819">
    <property type="component" value="Chromosome X"/>
</dbReference>
<dbReference type="PANTHER" id="PTHR46600">
    <property type="entry name" value="THAP DOMAIN-CONTAINING"/>
    <property type="match status" value="1"/>
</dbReference>
<dbReference type="SMART" id="SM00692">
    <property type="entry name" value="DM3"/>
    <property type="match status" value="1"/>
</dbReference>
<dbReference type="InterPro" id="IPR015940">
    <property type="entry name" value="UBA"/>
</dbReference>
<proteinExistence type="predicted"/>
<dbReference type="GeneID" id="100570357"/>
<sequence length="134" mass="15489">MVFVCMVKGCDNSKKSTMKKCKRFRIPADDLRRKNWLINCSRQDLLDKSSSHHVCSDHFEDQMYKKPDRKVLLPTAVPTNFCSTSNTSQSYKEADITELINSGFSREQVIQELKRFDGNKNQAMASLFAKILKF</sequence>
<keyword evidence="4 5" id="KW-0238">DNA-binding</keyword>
<dbReference type="KEGG" id="api:100570357"/>
<keyword evidence="3" id="KW-0862">Zinc</keyword>
<dbReference type="PROSITE" id="PS50950">
    <property type="entry name" value="ZF_THAP"/>
    <property type="match status" value="1"/>
</dbReference>
<dbReference type="PANTHER" id="PTHR46600:SF11">
    <property type="entry name" value="THAP DOMAIN-CONTAINING PROTEIN 10"/>
    <property type="match status" value="1"/>
</dbReference>
<keyword evidence="9" id="KW-1185">Reference proteome</keyword>
<evidence type="ECO:0008006" key="10">
    <source>
        <dbReference type="Google" id="ProtNLM"/>
    </source>
</evidence>
<evidence type="ECO:0000313" key="8">
    <source>
        <dbReference type="EnsemblMetazoa" id="XP_003242177.1"/>
    </source>
</evidence>
<dbReference type="InterPro" id="IPR009060">
    <property type="entry name" value="UBA-like_sf"/>
</dbReference>
<dbReference type="EnsemblMetazoa" id="XM_003242129.4">
    <property type="protein sequence ID" value="XP_003242177.1"/>
    <property type="gene ID" value="LOC100570357"/>
</dbReference>
<dbReference type="InterPro" id="IPR026516">
    <property type="entry name" value="THAP1/10"/>
</dbReference>
<evidence type="ECO:0000256" key="5">
    <source>
        <dbReference type="PROSITE-ProRule" id="PRU00309"/>
    </source>
</evidence>
<dbReference type="GO" id="GO:0043565">
    <property type="term" value="F:sequence-specific DNA binding"/>
    <property type="evidence" value="ECO:0007669"/>
    <property type="project" value="InterPro"/>
</dbReference>
<keyword evidence="2 5" id="KW-0863">Zinc-finger</keyword>
<reference evidence="9" key="1">
    <citation type="submission" date="2010-06" db="EMBL/GenBank/DDBJ databases">
        <authorList>
            <person name="Jiang H."/>
            <person name="Abraham K."/>
            <person name="Ali S."/>
            <person name="Alsbrooks S.L."/>
            <person name="Anim B.N."/>
            <person name="Anosike U.S."/>
            <person name="Attaway T."/>
            <person name="Bandaranaike D.P."/>
            <person name="Battles P.K."/>
            <person name="Bell S.N."/>
            <person name="Bell A.V."/>
            <person name="Beltran B."/>
            <person name="Bickham C."/>
            <person name="Bustamante Y."/>
            <person name="Caleb T."/>
            <person name="Canada A."/>
            <person name="Cardenas V."/>
            <person name="Carter K."/>
            <person name="Chacko J."/>
            <person name="Chandrabose M.N."/>
            <person name="Chavez D."/>
            <person name="Chavez A."/>
            <person name="Chen L."/>
            <person name="Chu H.-S."/>
            <person name="Claassen K.J."/>
            <person name="Cockrell R."/>
            <person name="Collins M."/>
            <person name="Cooper J.A."/>
            <person name="Cree A."/>
            <person name="Curry S.M."/>
            <person name="Da Y."/>
            <person name="Dao M.D."/>
            <person name="Das B."/>
            <person name="Davila M.-L."/>
            <person name="Davy-Carroll L."/>
            <person name="Denson S."/>
            <person name="Dinh H."/>
            <person name="Ebong V.E."/>
            <person name="Edwards J.R."/>
            <person name="Egan A."/>
            <person name="El-Daye J."/>
            <person name="Escobedo L."/>
            <person name="Fernandez S."/>
            <person name="Fernando P.R."/>
            <person name="Flagg N."/>
            <person name="Forbes L.D."/>
            <person name="Fowler R.G."/>
            <person name="Fu Q."/>
            <person name="Gabisi R.A."/>
            <person name="Ganer J."/>
            <person name="Garbino Pronczuk A."/>
            <person name="Garcia R.M."/>
            <person name="Garner T."/>
            <person name="Garrett T.E."/>
            <person name="Gonzalez D.A."/>
            <person name="Hamid H."/>
            <person name="Hawkins E.S."/>
            <person name="Hirani K."/>
            <person name="Hogues M.E."/>
            <person name="Hollins B."/>
            <person name="Hsiao C.-H."/>
            <person name="Jabil R."/>
            <person name="James M.L."/>
            <person name="Jhangiani S.N."/>
            <person name="Johnson B."/>
            <person name="Johnson Q."/>
            <person name="Joshi V."/>
            <person name="Kalu J.B."/>
            <person name="Kam C."/>
            <person name="Kashfia A."/>
            <person name="Keebler J."/>
            <person name="Kisamo H."/>
            <person name="Kovar C.L."/>
            <person name="Lago L.A."/>
            <person name="Lai C.-Y."/>
            <person name="Laidlaw J."/>
            <person name="Lara F."/>
            <person name="Le T.-K."/>
            <person name="Lee S.L."/>
            <person name="Legall F.H."/>
            <person name="Lemon S.J."/>
            <person name="Lewis L.R."/>
            <person name="Li B."/>
            <person name="Liu Y."/>
            <person name="Liu Y.-S."/>
            <person name="Lopez J."/>
            <person name="Lozado R.J."/>
            <person name="Lu J."/>
            <person name="Madu R.C."/>
            <person name="Maheshwari M."/>
            <person name="Maheshwari R."/>
            <person name="Malloy K."/>
            <person name="Martinez E."/>
            <person name="Mathew T."/>
            <person name="Mercado I.C."/>
            <person name="Mercado C."/>
            <person name="Meyer B."/>
            <person name="Montgomery K."/>
            <person name="Morgan M.B."/>
            <person name="Munidasa M."/>
            <person name="Nazareth L.V."/>
            <person name="Nelson J."/>
            <person name="Ng B.M."/>
            <person name="Nguyen N.B."/>
            <person name="Nguyen P.Q."/>
            <person name="Nguyen T."/>
            <person name="Obregon M."/>
            <person name="Okwuonu G.O."/>
            <person name="Onwere C.G."/>
            <person name="Orozco G."/>
            <person name="Parra A."/>
            <person name="Patel S."/>
            <person name="Patil S."/>
            <person name="Perez A."/>
            <person name="Perez Y."/>
            <person name="Pham C."/>
            <person name="Primus E.L."/>
            <person name="Pu L.-L."/>
            <person name="Puazo M."/>
            <person name="Qin X."/>
            <person name="Quiroz J.B."/>
            <person name="Reese J."/>
            <person name="Richards S."/>
            <person name="Rives C.M."/>
            <person name="Robberts R."/>
            <person name="Ruiz S.J."/>
            <person name="Ruiz M.J."/>
            <person name="Santibanez J."/>
            <person name="Schneider B.W."/>
            <person name="Sisson I."/>
            <person name="Smith M."/>
            <person name="Sodergren E."/>
            <person name="Song X.-Z."/>
            <person name="Song B.B."/>
            <person name="Summersgill H."/>
            <person name="Thelus R."/>
            <person name="Thornton R.D."/>
            <person name="Trejos Z.Y."/>
            <person name="Usmani K."/>
            <person name="Vattathil S."/>
            <person name="Villasana D."/>
            <person name="Walker D.L."/>
            <person name="Wang S."/>
            <person name="Wang K."/>
            <person name="White C.S."/>
            <person name="Williams A.C."/>
            <person name="Williamson J."/>
            <person name="Wilson K."/>
            <person name="Woghiren I.O."/>
            <person name="Woodworth J.R."/>
            <person name="Worley K.C."/>
            <person name="Wright R.A."/>
            <person name="Wu W."/>
            <person name="Young L."/>
            <person name="Zhang L."/>
            <person name="Zhang J."/>
            <person name="Zhu Y."/>
            <person name="Muzny D.M."/>
            <person name="Weinstock G."/>
            <person name="Gibbs R.A."/>
        </authorList>
    </citation>
    <scope>NUCLEOTIDE SEQUENCE [LARGE SCALE GENOMIC DNA]</scope>
    <source>
        <strain evidence="9">LSR1</strain>
    </source>
</reference>
<evidence type="ECO:0000256" key="3">
    <source>
        <dbReference type="ARBA" id="ARBA00022833"/>
    </source>
</evidence>
<evidence type="ECO:0000313" key="9">
    <source>
        <dbReference type="Proteomes" id="UP000007819"/>
    </source>
</evidence>
<protein>
    <recommendedName>
        <fullName evidence="10">THAP-type domain-containing protein</fullName>
    </recommendedName>
</protein>
<evidence type="ECO:0000259" key="7">
    <source>
        <dbReference type="PROSITE" id="PS50950"/>
    </source>
</evidence>